<dbReference type="OrthoDB" id="1663137at2759"/>
<evidence type="ECO:0000259" key="5">
    <source>
        <dbReference type="Pfam" id="PF00724"/>
    </source>
</evidence>
<dbReference type="GO" id="GO:0016491">
    <property type="term" value="F:oxidoreductase activity"/>
    <property type="evidence" value="ECO:0007669"/>
    <property type="project" value="UniProtKB-KW"/>
</dbReference>
<dbReference type="RefSeq" id="XP_025378599.1">
    <property type="nucleotide sequence ID" value="XM_025520982.1"/>
</dbReference>
<evidence type="ECO:0000313" key="7">
    <source>
        <dbReference type="Proteomes" id="UP000245768"/>
    </source>
</evidence>
<sequence length="445" mass="48667">MTDRYTTEAAPNYQVLGDSITLPFSGRVAPSRFMKGAMTERLSSWDQHNPLKRGIPSQELINVYEEWGKGGFGIILSGNTIVDHENLEAPGNPVMNAKSQEPERAAAFAEMAAKAKAHGALYITQLSHGGRQVASAIQPNPVSASDVKLDDRMGFSFNKPTPLSKEGIKEVIDNFAWAAEYAYKNGSDGVQLHGAHGYLLAQFLSSSTNKRTDEYGGSLENRARIVYEIVAEIRRRVPDPKFILAIKINSKEYQDGGFQPEECREMCAHLETLGIDVIEISGGTYEVLAFEHKRDSSRAREAFFLEFSEVVREKVQKSTIWVTGGFRTAKAMVNAIEDKSTDGIGLARPVCQEFDLPKLLIEGKVSSAKKLLLNEQDFVITNVAAGTQIRQVGKGQKPFDAADAGQVENFQKTIAAFMVKGQELGAQGIIPAGYPDLAPYPSASA</sequence>
<keyword evidence="2" id="KW-0285">Flavoprotein</keyword>
<proteinExistence type="inferred from homology"/>
<dbReference type="Proteomes" id="UP000245768">
    <property type="component" value="Unassembled WGS sequence"/>
</dbReference>
<reference evidence="6 7" key="1">
    <citation type="journal article" date="2018" name="Mol. Biol. Evol.">
        <title>Broad Genomic Sampling Reveals a Smut Pathogenic Ancestry of the Fungal Clade Ustilaginomycotina.</title>
        <authorList>
            <person name="Kijpornyongpan T."/>
            <person name="Mondo S.J."/>
            <person name="Barry K."/>
            <person name="Sandor L."/>
            <person name="Lee J."/>
            <person name="Lipzen A."/>
            <person name="Pangilinan J."/>
            <person name="LaButti K."/>
            <person name="Hainaut M."/>
            <person name="Henrissat B."/>
            <person name="Grigoriev I.V."/>
            <person name="Spatafora J.W."/>
            <person name="Aime M.C."/>
        </authorList>
    </citation>
    <scope>NUCLEOTIDE SEQUENCE [LARGE SCALE GENOMIC DNA]</scope>
    <source>
        <strain evidence="6 7">MCA 4198</strain>
    </source>
</reference>
<dbReference type="EMBL" id="KZ819635">
    <property type="protein sequence ID" value="PWN91401.1"/>
    <property type="molecule type" value="Genomic_DNA"/>
</dbReference>
<evidence type="ECO:0000313" key="6">
    <source>
        <dbReference type="EMBL" id="PWN91401.1"/>
    </source>
</evidence>
<evidence type="ECO:0000256" key="4">
    <source>
        <dbReference type="ARBA" id="ARBA00023002"/>
    </source>
</evidence>
<dbReference type="PANTHER" id="PTHR43656:SF5">
    <property type="entry name" value="NADH:FLAVIN OXIDOREDUCTASE_NADH OXIDASE N-TERMINAL DOMAIN-CONTAINING PROTEIN"/>
    <property type="match status" value="1"/>
</dbReference>
<name>A0A316YQ95_9BASI</name>
<comment type="similarity">
    <text evidence="1">Belongs to the NADH:flavin oxidoreductase/NADH oxidase family.</text>
</comment>
<dbReference type="STRING" id="215250.A0A316YQ95"/>
<feature type="domain" description="NADH:flavin oxidoreductase/NADH oxidase N-terminal" evidence="5">
    <location>
        <begin position="56"/>
        <end position="358"/>
    </location>
</feature>
<dbReference type="GeneID" id="37042898"/>
<dbReference type="InterPro" id="IPR001155">
    <property type="entry name" value="OxRdtase_FMN_N"/>
</dbReference>
<keyword evidence="7" id="KW-1185">Reference proteome</keyword>
<dbReference type="Gene3D" id="3.20.20.70">
    <property type="entry name" value="Aldolase class I"/>
    <property type="match status" value="1"/>
</dbReference>
<evidence type="ECO:0000256" key="1">
    <source>
        <dbReference type="ARBA" id="ARBA00005979"/>
    </source>
</evidence>
<dbReference type="InterPro" id="IPR051799">
    <property type="entry name" value="NADH_flavin_oxidoreductase"/>
</dbReference>
<dbReference type="AlphaFoldDB" id="A0A316YQ95"/>
<protein>
    <submittedName>
        <fullName evidence="6">NADH oxidase</fullName>
    </submittedName>
</protein>
<accession>A0A316YQ95</accession>
<keyword evidence="4" id="KW-0560">Oxidoreductase</keyword>
<evidence type="ECO:0000256" key="2">
    <source>
        <dbReference type="ARBA" id="ARBA00022630"/>
    </source>
</evidence>
<dbReference type="InterPro" id="IPR013785">
    <property type="entry name" value="Aldolase_TIM"/>
</dbReference>
<keyword evidence="3" id="KW-0288">FMN</keyword>
<dbReference type="SUPFAM" id="SSF51395">
    <property type="entry name" value="FMN-linked oxidoreductases"/>
    <property type="match status" value="1"/>
</dbReference>
<dbReference type="Pfam" id="PF00724">
    <property type="entry name" value="Oxidored_FMN"/>
    <property type="match status" value="1"/>
</dbReference>
<gene>
    <name evidence="6" type="ORF">FA10DRAFT_265258</name>
</gene>
<dbReference type="GO" id="GO:0010181">
    <property type="term" value="F:FMN binding"/>
    <property type="evidence" value="ECO:0007669"/>
    <property type="project" value="InterPro"/>
</dbReference>
<dbReference type="InParanoid" id="A0A316YQ95"/>
<dbReference type="PANTHER" id="PTHR43656">
    <property type="entry name" value="BINDING OXIDOREDUCTASE, PUTATIVE (AFU_ORTHOLOGUE AFUA_2G08260)-RELATED"/>
    <property type="match status" value="1"/>
</dbReference>
<dbReference type="CDD" id="cd04733">
    <property type="entry name" value="OYE_like_2_FMN"/>
    <property type="match status" value="1"/>
</dbReference>
<organism evidence="6 7">
    <name type="scientific">Acaromyces ingoldii</name>
    <dbReference type="NCBI Taxonomy" id="215250"/>
    <lineage>
        <taxon>Eukaryota</taxon>
        <taxon>Fungi</taxon>
        <taxon>Dikarya</taxon>
        <taxon>Basidiomycota</taxon>
        <taxon>Ustilaginomycotina</taxon>
        <taxon>Exobasidiomycetes</taxon>
        <taxon>Exobasidiales</taxon>
        <taxon>Cryptobasidiaceae</taxon>
        <taxon>Acaromyces</taxon>
    </lineage>
</organism>
<evidence type="ECO:0000256" key="3">
    <source>
        <dbReference type="ARBA" id="ARBA00022643"/>
    </source>
</evidence>